<feature type="region of interest" description="Disordered" evidence="1">
    <location>
        <begin position="391"/>
        <end position="426"/>
    </location>
</feature>
<dbReference type="InterPro" id="IPR011055">
    <property type="entry name" value="Dup_hybrid_motif"/>
</dbReference>
<name>A0A1E7KEE6_9ACTN</name>
<feature type="compositionally biased region" description="Basic and acidic residues" evidence="1">
    <location>
        <begin position="401"/>
        <end position="411"/>
    </location>
</feature>
<organism evidence="3 4">
    <name type="scientific">Streptomyces qinglanensis</name>
    <dbReference type="NCBI Taxonomy" id="943816"/>
    <lineage>
        <taxon>Bacteria</taxon>
        <taxon>Bacillati</taxon>
        <taxon>Actinomycetota</taxon>
        <taxon>Actinomycetes</taxon>
        <taxon>Kitasatosporales</taxon>
        <taxon>Streptomycetaceae</taxon>
        <taxon>Streptomyces</taxon>
    </lineage>
</organism>
<evidence type="ECO:0000259" key="2">
    <source>
        <dbReference type="Pfam" id="PF01551"/>
    </source>
</evidence>
<reference evidence="3 4" key="1">
    <citation type="journal article" date="2016" name="Front. Microbiol.">
        <title>Comparative Genomics Analysis of Streptomyces Species Reveals Their Adaptation to the Marine Environment and Their Diversity at the Genomic Level.</title>
        <authorList>
            <person name="Tian X."/>
            <person name="Zhang Z."/>
            <person name="Yang T."/>
            <person name="Chen M."/>
            <person name="Li J."/>
            <person name="Chen F."/>
            <person name="Yang J."/>
            <person name="Li W."/>
            <person name="Zhang B."/>
            <person name="Zhang Z."/>
            <person name="Wu J."/>
            <person name="Zhang C."/>
            <person name="Long L."/>
            <person name="Xiao J."/>
        </authorList>
    </citation>
    <scope>NUCLEOTIDE SEQUENCE [LARGE SCALE GENOMIC DNA]</scope>
    <source>
        <strain evidence="3 4">SCSIO M10379</strain>
    </source>
</reference>
<feature type="compositionally biased region" description="Basic and acidic residues" evidence="1">
    <location>
        <begin position="210"/>
        <end position="219"/>
    </location>
</feature>
<dbReference type="AlphaFoldDB" id="A0A1E7KEE6"/>
<dbReference type="SUPFAM" id="SSF51261">
    <property type="entry name" value="Duplicated hybrid motif"/>
    <property type="match status" value="1"/>
</dbReference>
<proteinExistence type="predicted"/>
<feature type="compositionally biased region" description="Basic and acidic residues" evidence="1">
    <location>
        <begin position="259"/>
        <end position="283"/>
    </location>
</feature>
<feature type="region of interest" description="Disordered" evidence="1">
    <location>
        <begin position="1"/>
        <end position="109"/>
    </location>
</feature>
<dbReference type="PATRIC" id="fig|943816.4.peg.5792"/>
<dbReference type="InterPro" id="IPR016047">
    <property type="entry name" value="M23ase_b-sheet_dom"/>
</dbReference>
<feature type="region of interest" description="Disordered" evidence="1">
    <location>
        <begin position="170"/>
        <end position="219"/>
    </location>
</feature>
<evidence type="ECO:0000256" key="1">
    <source>
        <dbReference type="SAM" id="MobiDB-lite"/>
    </source>
</evidence>
<dbReference type="EMBL" id="LJGV01000021">
    <property type="protein sequence ID" value="OEV02288.1"/>
    <property type="molecule type" value="Genomic_DNA"/>
</dbReference>
<protein>
    <submittedName>
        <fullName evidence="3">Peptidase</fullName>
    </submittedName>
</protein>
<dbReference type="RefSeq" id="WP_069990724.1">
    <property type="nucleotide sequence ID" value="NZ_LJGV01000021.1"/>
</dbReference>
<dbReference type="FunFam" id="2.70.70.10:FF:000013">
    <property type="entry name" value="Peptidase family M23"/>
    <property type="match status" value="1"/>
</dbReference>
<dbReference type="PANTHER" id="PTHR21666:SF270">
    <property type="entry name" value="MUREIN HYDROLASE ACTIVATOR ENVC"/>
    <property type="match status" value="1"/>
</dbReference>
<dbReference type="Pfam" id="PF01551">
    <property type="entry name" value="Peptidase_M23"/>
    <property type="match status" value="1"/>
</dbReference>
<dbReference type="Proteomes" id="UP000175829">
    <property type="component" value="Unassembled WGS sequence"/>
</dbReference>
<comment type="caution">
    <text evidence="3">The sequence shown here is derived from an EMBL/GenBank/DDBJ whole genome shotgun (WGS) entry which is preliminary data.</text>
</comment>
<feature type="compositionally biased region" description="Basic and acidic residues" evidence="1">
    <location>
        <begin position="234"/>
        <end position="247"/>
    </location>
</feature>
<dbReference type="Gene3D" id="2.70.70.10">
    <property type="entry name" value="Glucose Permease (Domain IIA)"/>
    <property type="match status" value="1"/>
</dbReference>
<feature type="region of interest" description="Disordered" evidence="1">
    <location>
        <begin position="234"/>
        <end position="283"/>
    </location>
</feature>
<accession>A0A1E7KEE6</accession>
<evidence type="ECO:0000313" key="3">
    <source>
        <dbReference type="EMBL" id="OEV02288.1"/>
    </source>
</evidence>
<feature type="domain" description="M23ase beta-sheet core" evidence="2">
    <location>
        <begin position="320"/>
        <end position="415"/>
    </location>
</feature>
<gene>
    <name evidence="3" type="ORF">AN217_03450</name>
</gene>
<feature type="compositionally biased region" description="Low complexity" evidence="1">
    <location>
        <begin position="248"/>
        <end position="258"/>
    </location>
</feature>
<sequence length="426" mass="43472">MASRSQGFVGHPPQADPYAPPVGHVGPAAPHGQAASRGQAAPQGPVPGATYDVATGSGGPGPMPPHNEARDAGAARAAADVAAEDAARATGDEPWDEWNPSADSAVPVRGRHRVAKQRAGGVARGGTVLGVGMIAAVGAGGMATAQDRDPGTISVPDVDTAADALRSIPDRLPDAEDLPGIGGLFSDDADATTDSGDPQAAPLTQAGLSDEDRAAGRTDAGEALRARILEQAERHRTAADEEAREKAAQQAASAAAAEAAERAAAAEEAKQERAREAAAEQERKAEAARRAELARSYTAPLASFQLSAGFGQAGGMWQSDHTGQDFAAPNGTPVKAVHSATVKEAGWAGSYGYRVVLQLDDGTELWFCHLSSMTRSAGDKVGTGDVIGRVGSTGNSTGPHLHVEVRPHGGDPVDPLPWLRDKGVKV</sequence>
<feature type="compositionally biased region" description="Low complexity" evidence="1">
    <location>
        <begin position="21"/>
        <end position="32"/>
    </location>
</feature>
<dbReference type="GO" id="GO:0004222">
    <property type="term" value="F:metalloendopeptidase activity"/>
    <property type="evidence" value="ECO:0007669"/>
    <property type="project" value="TreeGrafter"/>
</dbReference>
<dbReference type="InterPro" id="IPR050570">
    <property type="entry name" value="Cell_wall_metabolism_enzyme"/>
</dbReference>
<dbReference type="PANTHER" id="PTHR21666">
    <property type="entry name" value="PEPTIDASE-RELATED"/>
    <property type="match status" value="1"/>
</dbReference>
<dbReference type="CDD" id="cd12797">
    <property type="entry name" value="M23_peptidase"/>
    <property type="match status" value="1"/>
</dbReference>
<evidence type="ECO:0000313" key="4">
    <source>
        <dbReference type="Proteomes" id="UP000175829"/>
    </source>
</evidence>